<accession>H1KIS7</accession>
<dbReference type="Proteomes" id="UP000004382">
    <property type="component" value="Unassembled WGS sequence"/>
</dbReference>
<keyword evidence="1" id="KW-0732">Signal</keyword>
<organism evidence="2 3">
    <name type="scientific">Methylorubrum extorquens DSM 13060</name>
    <dbReference type="NCBI Taxonomy" id="882800"/>
    <lineage>
        <taxon>Bacteria</taxon>
        <taxon>Pseudomonadati</taxon>
        <taxon>Pseudomonadota</taxon>
        <taxon>Alphaproteobacteria</taxon>
        <taxon>Hyphomicrobiales</taxon>
        <taxon>Methylobacteriaceae</taxon>
        <taxon>Methylorubrum</taxon>
    </lineage>
</organism>
<evidence type="ECO:0000256" key="1">
    <source>
        <dbReference type="SAM" id="SignalP"/>
    </source>
</evidence>
<gene>
    <name evidence="2" type="ORF">MetexDRAFT_2539</name>
</gene>
<evidence type="ECO:0000313" key="2">
    <source>
        <dbReference type="EMBL" id="EHP92568.1"/>
    </source>
</evidence>
<sequence length="143" mass="14722" precursor="true">MGSSVRIGCVFLLSALLLPSGAHARDAHADAAAFAAAARHHVGERVTLDHCHLVYATDDEITCIGLLPEDAAGNVRLAGKLLIRVAAAEMQGRTRALALCAGGALDEACEVSVAGEVFDASPSFGLGAAQLMGLREATICWPD</sequence>
<evidence type="ECO:0008006" key="4">
    <source>
        <dbReference type="Google" id="ProtNLM"/>
    </source>
</evidence>
<feature type="chain" id="PRO_5003550426" description="Nuclease" evidence="1">
    <location>
        <begin position="25"/>
        <end position="143"/>
    </location>
</feature>
<comment type="caution">
    <text evidence="2">The sequence shown here is derived from an EMBL/GenBank/DDBJ whole genome shotgun (WGS) entry which is preliminary data.</text>
</comment>
<dbReference type="AlphaFoldDB" id="H1KIS7"/>
<dbReference type="EMBL" id="AGJK01000057">
    <property type="protein sequence ID" value="EHP92568.1"/>
    <property type="molecule type" value="Genomic_DNA"/>
</dbReference>
<reference evidence="2 3" key="1">
    <citation type="submission" date="2011-09" db="EMBL/GenBank/DDBJ databases">
        <title>The draft genome of Methylobacterium extorquens DSM 13060.</title>
        <authorList>
            <consortium name="US DOE Joint Genome Institute (JGI-PGF)"/>
            <person name="Lucas S."/>
            <person name="Han J."/>
            <person name="Lapidus A."/>
            <person name="Cheng J.-F."/>
            <person name="Goodwin L."/>
            <person name="Pitluck S."/>
            <person name="Peters L."/>
            <person name="Land M.L."/>
            <person name="Hauser L."/>
            <person name="Koskimaki J."/>
            <person name="Halonen O."/>
            <person name="Pirttila A."/>
            <person name="Frank C."/>
            <person name="Woyke T.J."/>
        </authorList>
    </citation>
    <scope>NUCLEOTIDE SEQUENCE [LARGE SCALE GENOMIC DNA]</scope>
    <source>
        <strain evidence="2 3">DSM 13060</strain>
    </source>
</reference>
<feature type="signal peptide" evidence="1">
    <location>
        <begin position="1"/>
        <end position="24"/>
    </location>
</feature>
<protein>
    <recommendedName>
        <fullName evidence="4">Nuclease</fullName>
    </recommendedName>
</protein>
<name>H1KIS7_METEX</name>
<evidence type="ECO:0000313" key="3">
    <source>
        <dbReference type="Proteomes" id="UP000004382"/>
    </source>
</evidence>
<dbReference type="PATRIC" id="fig|882800.3.peg.2484"/>
<proteinExistence type="predicted"/>